<keyword evidence="1 7" id="KW-0963">Cytoplasm</keyword>
<keyword evidence="3 7" id="KW-0028">Amino-acid biosynthesis</keyword>
<dbReference type="OrthoDB" id="9766088at2"/>
<dbReference type="GO" id="GO:0140096">
    <property type="term" value="F:catalytic activity, acting on a protein"/>
    <property type="evidence" value="ECO:0007669"/>
    <property type="project" value="UniProtKB-ARBA"/>
</dbReference>
<dbReference type="EC" id="6.3.1.1" evidence="7 8"/>
<dbReference type="GO" id="GO:0016740">
    <property type="term" value="F:transferase activity"/>
    <property type="evidence" value="ECO:0007669"/>
    <property type="project" value="UniProtKB-ARBA"/>
</dbReference>
<dbReference type="InterPro" id="IPR045864">
    <property type="entry name" value="aa-tRNA-synth_II/BPL/LPL"/>
</dbReference>
<comment type="pathway">
    <text evidence="7">Amino-acid biosynthesis; L-asparagine biosynthesis; L-asparagine from L-aspartate (ammonia route): step 1/1.</text>
</comment>
<keyword evidence="11" id="KW-1185">Reference proteome</keyword>
<evidence type="ECO:0000256" key="7">
    <source>
        <dbReference type="HAMAP-Rule" id="MF_00555"/>
    </source>
</evidence>
<dbReference type="GO" id="GO:0005524">
    <property type="term" value="F:ATP binding"/>
    <property type="evidence" value="ECO:0007669"/>
    <property type="project" value="UniProtKB-UniRule"/>
</dbReference>
<dbReference type="PANTHER" id="PTHR30073:SF5">
    <property type="entry name" value="ASPARTATE--AMMONIA LIGASE"/>
    <property type="match status" value="1"/>
</dbReference>
<protein>
    <recommendedName>
        <fullName evidence="7 8">Aspartate--ammonia ligase</fullName>
        <ecNumber evidence="7 8">6.3.1.1</ecNumber>
    </recommendedName>
    <alternativeName>
        <fullName evidence="7">Asparagine synthetase A</fullName>
    </alternativeName>
</protein>
<dbReference type="GO" id="GO:0070981">
    <property type="term" value="P:L-asparagine biosynthetic process"/>
    <property type="evidence" value="ECO:0007669"/>
    <property type="project" value="UniProtKB-UniRule"/>
</dbReference>
<keyword evidence="4 7" id="KW-0547">Nucleotide-binding</keyword>
<dbReference type="Proteomes" id="UP000198972">
    <property type="component" value="Unassembled WGS sequence"/>
</dbReference>
<dbReference type="SUPFAM" id="SSF55681">
    <property type="entry name" value="Class II aaRS and biotin synthetases"/>
    <property type="match status" value="1"/>
</dbReference>
<dbReference type="HAMAP" id="MF_00555">
    <property type="entry name" value="AsnA"/>
    <property type="match status" value="1"/>
</dbReference>
<dbReference type="InterPro" id="IPR006195">
    <property type="entry name" value="aa-tRNA-synth_II"/>
</dbReference>
<name>A0A1G7QQF9_9BACL</name>
<dbReference type="InterPro" id="IPR004618">
    <property type="entry name" value="AsnA"/>
</dbReference>
<keyword evidence="2 7" id="KW-0436">Ligase</keyword>
<dbReference type="EMBL" id="FNBG01000023">
    <property type="protein sequence ID" value="SDG00767.1"/>
    <property type="molecule type" value="Genomic_DNA"/>
</dbReference>
<dbReference type="Gene3D" id="3.30.930.10">
    <property type="entry name" value="Bira Bifunctional Protein, Domain 2"/>
    <property type="match status" value="1"/>
</dbReference>
<dbReference type="RefSeq" id="WP_091233559.1">
    <property type="nucleotide sequence ID" value="NZ_FNBG01000023.1"/>
</dbReference>
<comment type="catalytic activity">
    <reaction evidence="7">
        <text>L-aspartate + NH4(+) + ATP = L-asparagine + AMP + diphosphate + H(+)</text>
        <dbReference type="Rhea" id="RHEA:11372"/>
        <dbReference type="ChEBI" id="CHEBI:15378"/>
        <dbReference type="ChEBI" id="CHEBI:28938"/>
        <dbReference type="ChEBI" id="CHEBI:29991"/>
        <dbReference type="ChEBI" id="CHEBI:30616"/>
        <dbReference type="ChEBI" id="CHEBI:33019"/>
        <dbReference type="ChEBI" id="CHEBI:58048"/>
        <dbReference type="ChEBI" id="CHEBI:456215"/>
        <dbReference type="EC" id="6.3.1.1"/>
    </reaction>
</comment>
<sequence length="341" mass="38638">MKSAETPFKNFKQYESKLDIKETQRAIYTLKRVFEQELAAALNLTNVGAPLFVVTGNGINDNLNGTERPVQFNAPGIQDQTLEIVHSLAKWKRMALANYGFEHGEGLYTQMNAIRSDEVLDHLHSIYVDQWDWEKIISREERHVGTLMTTVEQIYEAIKSTEAFISERYPRLSRKLPEAITFITSHELEDLYPYLTPKQREDAAARDYGAVFVMQIGGLLPASGLRHDARSPDYDDWQLNGDIIVWNPLLECAYELSSMGIRVDSDSLKRQLAEAGCPERASLEYHQQLLANKLPFTIGGGIGQSRLCMFILEKAHIGEVQSSVWPVDMRTLCEVSGINLL</sequence>
<keyword evidence="5 7" id="KW-0067">ATP-binding</keyword>
<evidence type="ECO:0000259" key="9">
    <source>
        <dbReference type="PROSITE" id="PS50862"/>
    </source>
</evidence>
<keyword evidence="6 7" id="KW-0061">Asparagine biosynthesis</keyword>
<evidence type="ECO:0000256" key="6">
    <source>
        <dbReference type="ARBA" id="ARBA00022888"/>
    </source>
</evidence>
<dbReference type="PIRSF" id="PIRSF001555">
    <property type="entry name" value="Asp_ammon_ligase"/>
    <property type="match status" value="1"/>
</dbReference>
<dbReference type="AlphaFoldDB" id="A0A1G7QQF9"/>
<feature type="domain" description="Aminoacyl-transfer RNA synthetases class-II family profile" evidence="9">
    <location>
        <begin position="30"/>
        <end position="326"/>
    </location>
</feature>
<organism evidence="10 11">
    <name type="scientific">Fontibacillus panacisegetis</name>
    <dbReference type="NCBI Taxonomy" id="670482"/>
    <lineage>
        <taxon>Bacteria</taxon>
        <taxon>Bacillati</taxon>
        <taxon>Bacillota</taxon>
        <taxon>Bacilli</taxon>
        <taxon>Bacillales</taxon>
        <taxon>Paenibacillaceae</taxon>
        <taxon>Fontibacillus</taxon>
    </lineage>
</organism>
<proteinExistence type="inferred from homology"/>
<evidence type="ECO:0000313" key="10">
    <source>
        <dbReference type="EMBL" id="SDG00767.1"/>
    </source>
</evidence>
<evidence type="ECO:0000256" key="4">
    <source>
        <dbReference type="ARBA" id="ARBA00022741"/>
    </source>
</evidence>
<dbReference type="UniPathway" id="UPA00134">
    <property type="reaction ID" value="UER00194"/>
</dbReference>
<evidence type="ECO:0000256" key="3">
    <source>
        <dbReference type="ARBA" id="ARBA00022605"/>
    </source>
</evidence>
<accession>A0A1G7QQF9</accession>
<dbReference type="NCBIfam" id="TIGR00669">
    <property type="entry name" value="asnA"/>
    <property type="match status" value="1"/>
</dbReference>
<comment type="similarity">
    <text evidence="7">Belongs to the class-II aminoacyl-tRNA synthetase family. AsnA subfamily.</text>
</comment>
<evidence type="ECO:0000256" key="1">
    <source>
        <dbReference type="ARBA" id="ARBA00022490"/>
    </source>
</evidence>
<gene>
    <name evidence="7" type="primary">asnA</name>
    <name evidence="10" type="ORF">SAMN04488542_1239</name>
</gene>
<dbReference type="PROSITE" id="PS50862">
    <property type="entry name" value="AA_TRNA_LIGASE_II"/>
    <property type="match status" value="1"/>
</dbReference>
<reference evidence="10 11" key="1">
    <citation type="submission" date="2016-10" db="EMBL/GenBank/DDBJ databases">
        <authorList>
            <person name="de Groot N.N."/>
        </authorList>
    </citation>
    <scope>NUCLEOTIDE SEQUENCE [LARGE SCALE GENOMIC DNA]</scope>
    <source>
        <strain evidence="10 11">DSM 28129</strain>
    </source>
</reference>
<evidence type="ECO:0000256" key="5">
    <source>
        <dbReference type="ARBA" id="ARBA00022840"/>
    </source>
</evidence>
<dbReference type="GO" id="GO:0004071">
    <property type="term" value="F:aspartate-ammonia ligase activity"/>
    <property type="evidence" value="ECO:0007669"/>
    <property type="project" value="UniProtKB-UniRule"/>
</dbReference>
<evidence type="ECO:0000256" key="8">
    <source>
        <dbReference type="NCBIfam" id="TIGR00669"/>
    </source>
</evidence>
<evidence type="ECO:0000313" key="11">
    <source>
        <dbReference type="Proteomes" id="UP000198972"/>
    </source>
</evidence>
<dbReference type="Pfam" id="PF03590">
    <property type="entry name" value="AsnA"/>
    <property type="match status" value="1"/>
</dbReference>
<dbReference type="STRING" id="670482.SAMN04488542_1239"/>
<dbReference type="GO" id="GO:0005829">
    <property type="term" value="C:cytosol"/>
    <property type="evidence" value="ECO:0007669"/>
    <property type="project" value="TreeGrafter"/>
</dbReference>
<evidence type="ECO:0000256" key="2">
    <source>
        <dbReference type="ARBA" id="ARBA00022598"/>
    </source>
</evidence>
<comment type="subcellular location">
    <subcellularLocation>
        <location evidence="7">Cytoplasm</location>
    </subcellularLocation>
</comment>
<dbReference type="PANTHER" id="PTHR30073">
    <property type="entry name" value="ASPARTATE--AMMONIA LIGASE"/>
    <property type="match status" value="1"/>
</dbReference>